<keyword evidence="8" id="KW-1133">Transmembrane helix</keyword>
<keyword evidence="12" id="KW-1185">Reference proteome</keyword>
<dbReference type="GO" id="GO:0015031">
    <property type="term" value="P:protein transport"/>
    <property type="evidence" value="ECO:0007669"/>
    <property type="project" value="UniProtKB-KW"/>
</dbReference>
<keyword evidence="7 10" id="KW-0653">Protein transport</keyword>
<dbReference type="GO" id="GO:0003400">
    <property type="term" value="P:regulation of COPII vesicle coating"/>
    <property type="evidence" value="ECO:0007669"/>
    <property type="project" value="UniProtKB-UniRule"/>
</dbReference>
<evidence type="ECO:0000256" key="6">
    <source>
        <dbReference type="ARBA" id="ARBA00022892"/>
    </source>
</evidence>
<dbReference type="InterPro" id="IPR045260">
    <property type="entry name" value="Sec12-like"/>
</dbReference>
<evidence type="ECO:0000256" key="1">
    <source>
        <dbReference type="ARBA" id="ARBA00022448"/>
    </source>
</evidence>
<evidence type="ECO:0000256" key="7">
    <source>
        <dbReference type="ARBA" id="ARBA00022927"/>
    </source>
</evidence>
<evidence type="ECO:0000256" key="5">
    <source>
        <dbReference type="ARBA" id="ARBA00022824"/>
    </source>
</evidence>
<comment type="subcellular location">
    <subcellularLocation>
        <location evidence="10">Endoplasmic reticulum membrane</location>
        <topology evidence="10">Single-pass type II membrane protein</topology>
    </subcellularLocation>
    <subcellularLocation>
        <location evidence="10">Golgi apparatus membrane</location>
        <topology evidence="10">Single-pass type II membrane protein</topology>
    </subcellularLocation>
</comment>
<keyword evidence="4 10" id="KW-0677">Repeat</keyword>
<protein>
    <recommendedName>
        <fullName evidence="10">Guanine nucleotide-exchange factor SEC12</fullName>
    </recommendedName>
</protein>
<evidence type="ECO:0000256" key="3">
    <source>
        <dbReference type="ARBA" id="ARBA00022692"/>
    </source>
</evidence>
<dbReference type="Proteomes" id="UP001140453">
    <property type="component" value="Unassembled WGS sequence"/>
</dbReference>
<keyword evidence="5 10" id="KW-0256">Endoplasmic reticulum</keyword>
<proteinExistence type="inferred from homology"/>
<keyword evidence="3" id="KW-0812">Transmembrane</keyword>
<evidence type="ECO:0000313" key="12">
    <source>
        <dbReference type="Proteomes" id="UP001140453"/>
    </source>
</evidence>
<dbReference type="GO" id="GO:0005789">
    <property type="term" value="C:endoplasmic reticulum membrane"/>
    <property type="evidence" value="ECO:0007669"/>
    <property type="project" value="UniProtKB-SubCell"/>
</dbReference>
<evidence type="ECO:0000256" key="9">
    <source>
        <dbReference type="ARBA" id="ARBA00023136"/>
    </source>
</evidence>
<dbReference type="PANTHER" id="PTHR23284:SF0">
    <property type="entry name" value="PROLACTIN REGULATORY ELEMENT-BINDING PROTEIN"/>
    <property type="match status" value="1"/>
</dbReference>
<evidence type="ECO:0000256" key="4">
    <source>
        <dbReference type="ARBA" id="ARBA00022737"/>
    </source>
</evidence>
<comment type="function">
    <text evidence="10">Guanine nucleotide-exchange factor (GEF) required for the formation or budding of transport vesicles from the ER.</text>
</comment>
<dbReference type="InterPro" id="IPR015943">
    <property type="entry name" value="WD40/YVTN_repeat-like_dom_sf"/>
</dbReference>
<evidence type="ECO:0000256" key="8">
    <source>
        <dbReference type="ARBA" id="ARBA00022989"/>
    </source>
</evidence>
<gene>
    <name evidence="11" type="ORF">N0V93_005588</name>
</gene>
<reference evidence="11" key="1">
    <citation type="submission" date="2022-10" db="EMBL/GenBank/DDBJ databases">
        <title>Tapping the CABI collections for fungal endophytes: first genome assemblies for Collariella, Neodidymelliopsis, Ascochyta clinopodiicola, Didymella pomorum, Didymosphaeria variabile, Neocosmospora piperis and Neocucurbitaria cava.</title>
        <authorList>
            <person name="Hill R."/>
        </authorList>
    </citation>
    <scope>NUCLEOTIDE SEQUENCE</scope>
    <source>
        <strain evidence="11">IMI 355082</strain>
    </source>
</reference>
<accession>A0A9W9CXA0</accession>
<sequence>MAPPFPETKITLDYPLYGCDFDPQDPNRLFVAGGGGASRTGVGNKITLLDATSREKLQVAGEITLSKNEDNPTNLVAGQRKGKATLLYAGINSSVDDIDKGNNAHFRVFGAEQAPSKAKSILGARISELSRSTLFSSQDKDAYQRLLRVTQPFAGAAQFGAVATGLAKESQIALFEVAAGNNAAPRSMGVLDLSKEAADLDVVQTDKGKFQLMYCDNHNIYTLDVAETSTTGEPKSIYTMPDDDAKPSFRCIRYLSPKFAIAVANLPSPGGVVLYGFRLPKAGREDGVARIAVNTKLPKRKGAKATGLAIANLSPISTLGATQGDTQFVIAVANNDFSIHLYSLDHRIMGDVDLLANLHPLQVLKEVHPAMITNLCFSHFSPPKAPTARTQYLKLASTSVSNSVVVQSIPLKKFTDRSGKVRRGGPPRQPRYVTALQATSPSPTSMLLFFAAVALIFSILVQGVLEVRGLAQPTVGGHKWLPSSIHAVPATRPAPHAGFLARLLEGSNMAQHKDGIVLLDSEIPGELKVDTTHDGSARSWEELAPQQQTLWKQRLQKSGHWAEDMGTVVFKGILFGELAGAVGAMVGG</sequence>
<dbReference type="GO" id="GO:0005085">
    <property type="term" value="F:guanyl-nucleotide exchange factor activity"/>
    <property type="evidence" value="ECO:0007669"/>
    <property type="project" value="InterPro"/>
</dbReference>
<organism evidence="11 12">
    <name type="scientific">Gnomoniopsis smithogilvyi</name>
    <dbReference type="NCBI Taxonomy" id="1191159"/>
    <lineage>
        <taxon>Eukaryota</taxon>
        <taxon>Fungi</taxon>
        <taxon>Dikarya</taxon>
        <taxon>Ascomycota</taxon>
        <taxon>Pezizomycotina</taxon>
        <taxon>Sordariomycetes</taxon>
        <taxon>Sordariomycetidae</taxon>
        <taxon>Diaporthales</taxon>
        <taxon>Gnomoniaceae</taxon>
        <taxon>Gnomoniopsis</taxon>
    </lineage>
</organism>
<evidence type="ECO:0000313" key="11">
    <source>
        <dbReference type="EMBL" id="KAJ4391968.1"/>
    </source>
</evidence>
<keyword evidence="2 10" id="KW-0853">WD repeat</keyword>
<dbReference type="Gene3D" id="2.130.10.10">
    <property type="entry name" value="YVTN repeat-like/Quinoprotein amine dehydrogenase"/>
    <property type="match status" value="1"/>
</dbReference>
<comment type="similarity">
    <text evidence="10">Belongs to the WD repeat SEC12 family.</text>
</comment>
<dbReference type="OrthoDB" id="16538at2759"/>
<dbReference type="EMBL" id="JAPEVB010000003">
    <property type="protein sequence ID" value="KAJ4391968.1"/>
    <property type="molecule type" value="Genomic_DNA"/>
</dbReference>
<dbReference type="PANTHER" id="PTHR23284">
    <property type="entry name" value="PROLACTIN REGULATORY ELEMENT BINDING PROTEIN"/>
    <property type="match status" value="1"/>
</dbReference>
<keyword evidence="9" id="KW-0472">Membrane</keyword>
<evidence type="ECO:0000256" key="10">
    <source>
        <dbReference type="RuleBase" id="RU369019"/>
    </source>
</evidence>
<keyword evidence="6" id="KW-0931">ER-Golgi transport</keyword>
<comment type="caution">
    <text evidence="11">The sequence shown here is derived from an EMBL/GenBank/DDBJ whole genome shotgun (WGS) entry which is preliminary data.</text>
</comment>
<dbReference type="GO" id="GO:0006888">
    <property type="term" value="P:endoplasmic reticulum to Golgi vesicle-mediated transport"/>
    <property type="evidence" value="ECO:0007669"/>
    <property type="project" value="UniProtKB-UniRule"/>
</dbReference>
<name>A0A9W9CXA0_9PEZI</name>
<evidence type="ECO:0000256" key="2">
    <source>
        <dbReference type="ARBA" id="ARBA00022574"/>
    </source>
</evidence>
<dbReference type="GO" id="GO:0000139">
    <property type="term" value="C:Golgi membrane"/>
    <property type="evidence" value="ECO:0007669"/>
    <property type="project" value="UniProtKB-SubCell"/>
</dbReference>
<dbReference type="AlphaFoldDB" id="A0A9W9CXA0"/>
<keyword evidence="1 10" id="KW-0813">Transport</keyword>